<dbReference type="GO" id="GO:0005886">
    <property type="term" value="C:plasma membrane"/>
    <property type="evidence" value="ECO:0007669"/>
    <property type="project" value="UniProtKB-SubCell"/>
</dbReference>
<evidence type="ECO:0000256" key="5">
    <source>
        <dbReference type="ARBA" id="ARBA00023136"/>
    </source>
</evidence>
<dbReference type="GO" id="GO:0022857">
    <property type="term" value="F:transmembrane transporter activity"/>
    <property type="evidence" value="ECO:0007669"/>
    <property type="project" value="InterPro"/>
</dbReference>
<gene>
    <name evidence="7" type="ORF">FYJ75_11240</name>
</gene>
<sequence>MNYFSSLNPLAFTNALPGNIAQGLIWGIMALGVYITFRLLDFADLTVDGSFATGGAVTVMMTVKGYNIWVALLCACIAGLLAGLCTGLLHTKLGIPPILAGILTQIALYSINLNIMDRHANQALSVDKYSLILSSRNLTSAIVIGLLFAAVLIIVLYWYFGTEQGSAIRATGCNPAMSRAQGINIDNMKLIGLSISNAIVALSGGLLAQYSGFADVNMGRGGIVIGLAAVIIGEVLGDAILGKRMDFKGRLIFVVIGGIIYYIVIGIVLWLKMPSDDLKLFTAIIVAIFLAVPYLKGKSKSSFAKAGKRAAAMLAGRSATAYGDVDAKNKEEK</sequence>
<dbReference type="RefSeq" id="WP_408638928.1">
    <property type="nucleotide sequence ID" value="NZ_VUNI01000021.1"/>
</dbReference>
<feature type="transmembrane region" description="Helical" evidence="6">
    <location>
        <begin position="20"/>
        <end position="40"/>
    </location>
</feature>
<evidence type="ECO:0000256" key="6">
    <source>
        <dbReference type="SAM" id="Phobius"/>
    </source>
</evidence>
<comment type="caution">
    <text evidence="7">The sequence shown here is derived from an EMBL/GenBank/DDBJ whole genome shotgun (WGS) entry which is preliminary data.</text>
</comment>
<dbReference type="Proteomes" id="UP000474024">
    <property type="component" value="Unassembled WGS sequence"/>
</dbReference>
<dbReference type="PANTHER" id="PTHR32196">
    <property type="entry name" value="ABC TRANSPORTER PERMEASE PROTEIN YPHD-RELATED-RELATED"/>
    <property type="match status" value="1"/>
</dbReference>
<proteinExistence type="predicted"/>
<evidence type="ECO:0000313" key="8">
    <source>
        <dbReference type="Proteomes" id="UP000474024"/>
    </source>
</evidence>
<feature type="transmembrane region" description="Helical" evidence="6">
    <location>
        <begin position="221"/>
        <end position="239"/>
    </location>
</feature>
<feature type="transmembrane region" description="Helical" evidence="6">
    <location>
        <begin position="278"/>
        <end position="295"/>
    </location>
</feature>
<keyword evidence="3 6" id="KW-0812">Transmembrane</keyword>
<evidence type="ECO:0000256" key="1">
    <source>
        <dbReference type="ARBA" id="ARBA00004651"/>
    </source>
</evidence>
<keyword evidence="2" id="KW-1003">Cell membrane</keyword>
<organism evidence="7 8">
    <name type="scientific">Roseburia porci</name>
    <dbReference type="NCBI Taxonomy" id="2605790"/>
    <lineage>
        <taxon>Bacteria</taxon>
        <taxon>Bacillati</taxon>
        <taxon>Bacillota</taxon>
        <taxon>Clostridia</taxon>
        <taxon>Lachnospirales</taxon>
        <taxon>Lachnospiraceae</taxon>
        <taxon>Roseburia</taxon>
    </lineage>
</organism>
<name>A0A6L5YT29_9FIRM</name>
<dbReference type="CDD" id="cd06574">
    <property type="entry name" value="TM_PBP1_branched-chain-AA_like"/>
    <property type="match status" value="1"/>
</dbReference>
<dbReference type="EMBL" id="VUNI01000021">
    <property type="protein sequence ID" value="MST75584.1"/>
    <property type="molecule type" value="Genomic_DNA"/>
</dbReference>
<evidence type="ECO:0000256" key="4">
    <source>
        <dbReference type="ARBA" id="ARBA00022989"/>
    </source>
</evidence>
<keyword evidence="5 6" id="KW-0472">Membrane</keyword>
<feature type="transmembrane region" description="Helical" evidence="6">
    <location>
        <begin position="95"/>
        <end position="116"/>
    </location>
</feature>
<dbReference type="Pfam" id="PF02653">
    <property type="entry name" value="BPD_transp_2"/>
    <property type="match status" value="1"/>
</dbReference>
<keyword evidence="4 6" id="KW-1133">Transmembrane helix</keyword>
<dbReference type="AlphaFoldDB" id="A0A6L5YT29"/>
<dbReference type="PANTHER" id="PTHR32196:SF69">
    <property type="entry name" value="BRANCHED-CHAIN AMINO ACID TRANSPORT SYSTEM, PERMEASE PROTEIN"/>
    <property type="match status" value="1"/>
</dbReference>
<feature type="transmembrane region" description="Helical" evidence="6">
    <location>
        <begin position="251"/>
        <end position="272"/>
    </location>
</feature>
<evidence type="ECO:0000256" key="2">
    <source>
        <dbReference type="ARBA" id="ARBA00022475"/>
    </source>
</evidence>
<evidence type="ECO:0000256" key="3">
    <source>
        <dbReference type="ARBA" id="ARBA00022692"/>
    </source>
</evidence>
<feature type="transmembrane region" description="Helical" evidence="6">
    <location>
        <begin position="137"/>
        <end position="160"/>
    </location>
</feature>
<comment type="subcellular location">
    <subcellularLocation>
        <location evidence="1">Cell membrane</location>
        <topology evidence="1">Multi-pass membrane protein</topology>
    </subcellularLocation>
</comment>
<dbReference type="InterPro" id="IPR001851">
    <property type="entry name" value="ABC_transp_permease"/>
</dbReference>
<feature type="transmembrane region" description="Helical" evidence="6">
    <location>
        <begin position="68"/>
        <end position="89"/>
    </location>
</feature>
<reference evidence="7 8" key="1">
    <citation type="submission" date="2019-08" db="EMBL/GenBank/DDBJ databases">
        <title>In-depth cultivation of the pig gut microbiome towards novel bacterial diversity and tailored functional studies.</title>
        <authorList>
            <person name="Wylensek D."/>
            <person name="Hitch T.C.A."/>
            <person name="Clavel T."/>
        </authorList>
    </citation>
    <scope>NUCLEOTIDE SEQUENCE [LARGE SCALE GENOMIC DNA]</scope>
    <source>
        <strain evidence="7 8">MUC/MUC-530-WT-4D</strain>
    </source>
</reference>
<accession>A0A6L5YT29</accession>
<keyword evidence="8" id="KW-1185">Reference proteome</keyword>
<evidence type="ECO:0000313" key="7">
    <source>
        <dbReference type="EMBL" id="MST75584.1"/>
    </source>
</evidence>
<protein>
    <submittedName>
        <fullName evidence="7">ABC transporter permease</fullName>
    </submittedName>
</protein>